<dbReference type="AlphaFoldDB" id="A0A314YMS1"/>
<evidence type="ECO:0000313" key="2">
    <source>
        <dbReference type="Proteomes" id="UP000250321"/>
    </source>
</evidence>
<dbReference type="EMBL" id="PJQY01000841">
    <property type="protein sequence ID" value="PQQ07610.1"/>
    <property type="molecule type" value="Genomic_DNA"/>
</dbReference>
<name>A0A314YMS1_PRUYE</name>
<reference evidence="1 2" key="1">
    <citation type="submission" date="2018-02" db="EMBL/GenBank/DDBJ databases">
        <title>Draft genome of wild Prunus yedoensis var. nudiflora.</title>
        <authorList>
            <person name="Baek S."/>
            <person name="Kim J.-H."/>
            <person name="Choi K."/>
            <person name="Kim G.-B."/>
            <person name="Cho A."/>
            <person name="Jang H."/>
            <person name="Shin C.-H."/>
            <person name="Yu H.-J."/>
            <person name="Mun J.-H."/>
        </authorList>
    </citation>
    <scope>NUCLEOTIDE SEQUENCE [LARGE SCALE GENOMIC DNA]</scope>
    <source>
        <strain evidence="2">cv. Jeju island</strain>
        <tissue evidence="1">Leaf</tissue>
    </source>
</reference>
<comment type="caution">
    <text evidence="1">The sequence shown here is derived from an EMBL/GenBank/DDBJ whole genome shotgun (WGS) entry which is preliminary data.</text>
</comment>
<organism evidence="1 2">
    <name type="scientific">Prunus yedoensis var. nudiflora</name>
    <dbReference type="NCBI Taxonomy" id="2094558"/>
    <lineage>
        <taxon>Eukaryota</taxon>
        <taxon>Viridiplantae</taxon>
        <taxon>Streptophyta</taxon>
        <taxon>Embryophyta</taxon>
        <taxon>Tracheophyta</taxon>
        <taxon>Spermatophyta</taxon>
        <taxon>Magnoliopsida</taxon>
        <taxon>eudicotyledons</taxon>
        <taxon>Gunneridae</taxon>
        <taxon>Pentapetalae</taxon>
        <taxon>rosids</taxon>
        <taxon>fabids</taxon>
        <taxon>Rosales</taxon>
        <taxon>Rosaceae</taxon>
        <taxon>Amygdaloideae</taxon>
        <taxon>Amygdaleae</taxon>
        <taxon>Prunus</taxon>
    </lineage>
</organism>
<gene>
    <name evidence="1" type="ORF">Pyn_18470</name>
</gene>
<keyword evidence="2" id="KW-1185">Reference proteome</keyword>
<protein>
    <submittedName>
        <fullName evidence="1">Uncharacterized protein</fullName>
    </submittedName>
</protein>
<evidence type="ECO:0000313" key="1">
    <source>
        <dbReference type="EMBL" id="PQQ07610.1"/>
    </source>
</evidence>
<proteinExistence type="predicted"/>
<accession>A0A314YMS1</accession>
<dbReference type="Proteomes" id="UP000250321">
    <property type="component" value="Unassembled WGS sequence"/>
</dbReference>
<sequence>MCSLFNGKNNGFAKASRVFLQDLVLLENGDLTHKQMELVSIGEDGSLVPSRVAIYVGVFFFQQPDEWGLGRCKGRVEKVAPVSEFEDQAPREF</sequence>